<dbReference type="Proteomes" id="UP000029120">
    <property type="component" value="Chromosome 1"/>
</dbReference>
<keyword evidence="2" id="KW-1185">Reference proteome</keyword>
<reference evidence="2" key="1">
    <citation type="journal article" date="2015" name="Nat. Plants">
        <title>Genome expansion of Arabis alpina linked with retrotransposition and reduced symmetric DNA methylation.</title>
        <authorList>
            <person name="Willing E.M."/>
            <person name="Rawat V."/>
            <person name="Mandakova T."/>
            <person name="Maumus F."/>
            <person name="James G.V."/>
            <person name="Nordstroem K.J."/>
            <person name="Becker C."/>
            <person name="Warthmann N."/>
            <person name="Chica C."/>
            <person name="Szarzynska B."/>
            <person name="Zytnicki M."/>
            <person name="Albani M.C."/>
            <person name="Kiefer C."/>
            <person name="Bergonzi S."/>
            <person name="Castaings L."/>
            <person name="Mateos J.L."/>
            <person name="Berns M.C."/>
            <person name="Bujdoso N."/>
            <person name="Piofczyk T."/>
            <person name="de Lorenzo L."/>
            <person name="Barrero-Sicilia C."/>
            <person name="Mateos I."/>
            <person name="Piednoel M."/>
            <person name="Hagmann J."/>
            <person name="Chen-Min-Tao R."/>
            <person name="Iglesias-Fernandez R."/>
            <person name="Schuster S.C."/>
            <person name="Alonso-Blanco C."/>
            <person name="Roudier F."/>
            <person name="Carbonero P."/>
            <person name="Paz-Ares J."/>
            <person name="Davis S.J."/>
            <person name="Pecinka A."/>
            <person name="Quesneville H."/>
            <person name="Colot V."/>
            <person name="Lysak M.A."/>
            <person name="Weigel D."/>
            <person name="Coupland G."/>
            <person name="Schneeberger K."/>
        </authorList>
    </citation>
    <scope>NUCLEOTIDE SEQUENCE [LARGE SCALE GENOMIC DNA]</scope>
    <source>
        <strain evidence="2">cv. Pajares</strain>
    </source>
</reference>
<name>A0A087HNU6_ARAAL</name>
<evidence type="ECO:0000313" key="2">
    <source>
        <dbReference type="Proteomes" id="UP000029120"/>
    </source>
</evidence>
<dbReference type="Gramene" id="KFK43798">
    <property type="protein sequence ID" value="KFK43798"/>
    <property type="gene ID" value="AALP_AA1G174000"/>
</dbReference>
<organism evidence="1 2">
    <name type="scientific">Arabis alpina</name>
    <name type="common">Alpine rock-cress</name>
    <dbReference type="NCBI Taxonomy" id="50452"/>
    <lineage>
        <taxon>Eukaryota</taxon>
        <taxon>Viridiplantae</taxon>
        <taxon>Streptophyta</taxon>
        <taxon>Embryophyta</taxon>
        <taxon>Tracheophyta</taxon>
        <taxon>Spermatophyta</taxon>
        <taxon>Magnoliopsida</taxon>
        <taxon>eudicotyledons</taxon>
        <taxon>Gunneridae</taxon>
        <taxon>Pentapetalae</taxon>
        <taxon>rosids</taxon>
        <taxon>malvids</taxon>
        <taxon>Brassicales</taxon>
        <taxon>Brassicaceae</taxon>
        <taxon>Arabideae</taxon>
        <taxon>Arabis</taxon>
    </lineage>
</organism>
<protein>
    <submittedName>
        <fullName evidence="1">Uncharacterized protein</fullName>
    </submittedName>
</protein>
<proteinExistence type="predicted"/>
<evidence type="ECO:0000313" key="1">
    <source>
        <dbReference type="EMBL" id="KFK43798.1"/>
    </source>
</evidence>
<dbReference type="EMBL" id="CM002869">
    <property type="protein sequence ID" value="KFK43798.1"/>
    <property type="molecule type" value="Genomic_DNA"/>
</dbReference>
<accession>A0A087HNU6</accession>
<gene>
    <name evidence="1" type="ordered locus">AALP_Aa1g174000</name>
</gene>
<dbReference type="AlphaFoldDB" id="A0A087HNU6"/>
<sequence length="59" mass="6914">MKCEFIVLPNLIGVPFEMGLIRCLLRWVLALFGIYINLYEVSVDCYSFCVSIILEKRRI</sequence>